<keyword evidence="10" id="KW-1185">Reference proteome</keyword>
<dbReference type="GO" id="GO:0008360">
    <property type="term" value="P:regulation of cell shape"/>
    <property type="evidence" value="ECO:0007669"/>
    <property type="project" value="UniProtKB-KW"/>
</dbReference>
<accession>A0A1V2EYH0</accession>
<dbReference type="Pfam" id="PF04093">
    <property type="entry name" value="MreD"/>
    <property type="match status" value="1"/>
</dbReference>
<feature type="transmembrane region" description="Helical" evidence="8">
    <location>
        <begin position="141"/>
        <end position="161"/>
    </location>
</feature>
<feature type="transmembrane region" description="Helical" evidence="8">
    <location>
        <begin position="81"/>
        <end position="99"/>
    </location>
</feature>
<evidence type="ECO:0000313" key="9">
    <source>
        <dbReference type="EMBL" id="ONF97716.1"/>
    </source>
</evidence>
<keyword evidence="3" id="KW-1003">Cell membrane</keyword>
<dbReference type="EMBL" id="MPSB01000001">
    <property type="protein sequence ID" value="ONF97716.1"/>
    <property type="molecule type" value="Genomic_DNA"/>
</dbReference>
<comment type="subcellular location">
    <subcellularLocation>
        <location evidence="1">Cell membrane</location>
        <topology evidence="1">Multi-pass membrane protein</topology>
    </subcellularLocation>
</comment>
<evidence type="ECO:0000256" key="2">
    <source>
        <dbReference type="ARBA" id="ARBA00007776"/>
    </source>
</evidence>
<name>A0A1V2EYH0_9SPHN</name>
<sequence length="168" mass="18377">MPTLKPFEAPLQQSPARALPWVTVMAGSLMTIAPVAATLPLLPPFGLLMLLAWRLLAPLALRRWAPALLGLFDDCLSGQPMGSAMMLWTLSFFLIDLFDQRTIFRDFKQDWLIAAVAIAFSLVAGRLLASPIGGHVDSLLLAQIAVSVLLFPFAARVVAWVDRRRIAA</sequence>
<dbReference type="GO" id="GO:0005886">
    <property type="term" value="C:plasma membrane"/>
    <property type="evidence" value="ECO:0007669"/>
    <property type="project" value="UniProtKB-SubCell"/>
</dbReference>
<dbReference type="Proteomes" id="UP000188729">
    <property type="component" value="Unassembled WGS sequence"/>
</dbReference>
<gene>
    <name evidence="9" type="ORF">SPHI_03510</name>
</gene>
<feature type="transmembrane region" description="Helical" evidence="8">
    <location>
        <begin position="111"/>
        <end position="129"/>
    </location>
</feature>
<evidence type="ECO:0000256" key="6">
    <source>
        <dbReference type="ARBA" id="ARBA00022989"/>
    </source>
</evidence>
<organism evidence="9 10">
    <name type="scientific">Sphingomonas jeddahensis</name>
    <dbReference type="NCBI Taxonomy" id="1915074"/>
    <lineage>
        <taxon>Bacteria</taxon>
        <taxon>Pseudomonadati</taxon>
        <taxon>Pseudomonadota</taxon>
        <taxon>Alphaproteobacteria</taxon>
        <taxon>Sphingomonadales</taxon>
        <taxon>Sphingomonadaceae</taxon>
        <taxon>Sphingomonas</taxon>
    </lineage>
</organism>
<dbReference type="STRING" id="1915074.SPHI_03510"/>
<dbReference type="AlphaFoldDB" id="A0A1V2EYH0"/>
<evidence type="ECO:0000256" key="5">
    <source>
        <dbReference type="ARBA" id="ARBA00022960"/>
    </source>
</evidence>
<keyword evidence="5" id="KW-0133">Cell shape</keyword>
<evidence type="ECO:0000256" key="1">
    <source>
        <dbReference type="ARBA" id="ARBA00004651"/>
    </source>
</evidence>
<evidence type="ECO:0000256" key="3">
    <source>
        <dbReference type="ARBA" id="ARBA00022475"/>
    </source>
</evidence>
<reference evidence="9 10" key="1">
    <citation type="submission" date="2016-11" db="EMBL/GenBank/DDBJ databases">
        <title>Genome sequence of Sphingomonas jeddahensis G39.</title>
        <authorList>
            <person name="Poehlein A."/>
            <person name="Wuebbeler J.H."/>
            <person name="Steinbuechel A."/>
            <person name="Daniel R."/>
        </authorList>
    </citation>
    <scope>NUCLEOTIDE SEQUENCE [LARGE SCALE GENOMIC DNA]</scope>
    <source>
        <strain evidence="9 10">G39</strain>
    </source>
</reference>
<evidence type="ECO:0000256" key="4">
    <source>
        <dbReference type="ARBA" id="ARBA00022692"/>
    </source>
</evidence>
<evidence type="ECO:0000256" key="7">
    <source>
        <dbReference type="ARBA" id="ARBA00023136"/>
    </source>
</evidence>
<evidence type="ECO:0000256" key="8">
    <source>
        <dbReference type="SAM" id="Phobius"/>
    </source>
</evidence>
<dbReference type="OrthoDB" id="7426601at2"/>
<evidence type="ECO:0000313" key="10">
    <source>
        <dbReference type="Proteomes" id="UP000188729"/>
    </source>
</evidence>
<proteinExistence type="inferred from homology"/>
<protein>
    <submittedName>
        <fullName evidence="9">Uncharacterized protein</fullName>
    </submittedName>
</protein>
<comment type="similarity">
    <text evidence="2">Belongs to the MreD family.</text>
</comment>
<dbReference type="InterPro" id="IPR007227">
    <property type="entry name" value="Cell_shape_determining_MreD"/>
</dbReference>
<keyword evidence="6 8" id="KW-1133">Transmembrane helix</keyword>
<keyword evidence="4 8" id="KW-0812">Transmembrane</keyword>
<comment type="caution">
    <text evidence="9">The sequence shown here is derived from an EMBL/GenBank/DDBJ whole genome shotgun (WGS) entry which is preliminary data.</text>
</comment>
<keyword evidence="7 8" id="KW-0472">Membrane</keyword>
<feature type="transmembrane region" description="Helical" evidence="8">
    <location>
        <begin position="18"/>
        <end position="37"/>
    </location>
</feature>